<dbReference type="PROSITE" id="PS51755">
    <property type="entry name" value="OMPR_PHOB"/>
    <property type="match status" value="1"/>
</dbReference>
<evidence type="ECO:0000256" key="7">
    <source>
        <dbReference type="SAM" id="MobiDB-lite"/>
    </source>
</evidence>
<evidence type="ECO:0000256" key="5">
    <source>
        <dbReference type="ARBA" id="ARBA00023163"/>
    </source>
</evidence>
<dbReference type="InterPro" id="IPR002182">
    <property type="entry name" value="NB-ARC"/>
</dbReference>
<keyword evidence="3" id="KW-0805">Transcription regulation</keyword>
<dbReference type="SMART" id="SM01043">
    <property type="entry name" value="BTAD"/>
    <property type="match status" value="1"/>
</dbReference>
<keyword evidence="4 6" id="KW-0238">DNA-binding</keyword>
<evidence type="ECO:0000256" key="1">
    <source>
        <dbReference type="ARBA" id="ARBA00005820"/>
    </source>
</evidence>
<comment type="caution">
    <text evidence="9">The sequence shown here is derived from an EMBL/GenBank/DDBJ whole genome shotgun (WGS) entry which is preliminary data.</text>
</comment>
<dbReference type="Gene3D" id="1.25.40.10">
    <property type="entry name" value="Tetratricopeptide repeat domain"/>
    <property type="match status" value="2"/>
</dbReference>
<keyword evidence="2" id="KW-0902">Two-component regulatory system</keyword>
<feature type="region of interest" description="Disordered" evidence="7">
    <location>
        <begin position="262"/>
        <end position="296"/>
    </location>
</feature>
<protein>
    <submittedName>
        <fullName evidence="9">BTAD domain-containing putative transcriptional regulator</fullName>
    </submittedName>
</protein>
<dbReference type="PANTHER" id="PTHR35807:SF1">
    <property type="entry name" value="TRANSCRIPTIONAL REGULATOR REDD"/>
    <property type="match status" value="1"/>
</dbReference>
<gene>
    <name evidence="9" type="ORF">ACFPWV_13340</name>
</gene>
<dbReference type="InterPro" id="IPR036388">
    <property type="entry name" value="WH-like_DNA-bd_sf"/>
</dbReference>
<dbReference type="Pfam" id="PF03704">
    <property type="entry name" value="BTAD"/>
    <property type="match status" value="1"/>
</dbReference>
<evidence type="ECO:0000313" key="10">
    <source>
        <dbReference type="Proteomes" id="UP001596035"/>
    </source>
</evidence>
<dbReference type="EMBL" id="JBHSKN010000011">
    <property type="protein sequence ID" value="MFC5240887.1"/>
    <property type="molecule type" value="Genomic_DNA"/>
</dbReference>
<feature type="domain" description="OmpR/PhoB-type" evidence="8">
    <location>
        <begin position="7"/>
        <end position="107"/>
    </location>
</feature>
<keyword evidence="10" id="KW-1185">Reference proteome</keyword>
<dbReference type="CDD" id="cd15831">
    <property type="entry name" value="BTAD"/>
    <property type="match status" value="1"/>
</dbReference>
<dbReference type="InterPro" id="IPR027417">
    <property type="entry name" value="P-loop_NTPase"/>
</dbReference>
<reference evidence="10" key="1">
    <citation type="journal article" date="2019" name="Int. J. Syst. Evol. Microbiol.">
        <title>The Global Catalogue of Microorganisms (GCM) 10K type strain sequencing project: providing services to taxonomists for standard genome sequencing and annotation.</title>
        <authorList>
            <consortium name="The Broad Institute Genomics Platform"/>
            <consortium name="The Broad Institute Genome Sequencing Center for Infectious Disease"/>
            <person name="Wu L."/>
            <person name="Ma J."/>
        </authorList>
    </citation>
    <scope>NUCLEOTIDE SEQUENCE [LARGE SCALE GENOMIC DNA]</scope>
    <source>
        <strain evidence="10">CGMCC 4.7131</strain>
    </source>
</reference>
<dbReference type="SMART" id="SM00028">
    <property type="entry name" value="TPR"/>
    <property type="match status" value="3"/>
</dbReference>
<dbReference type="SUPFAM" id="SSF46894">
    <property type="entry name" value="C-terminal effector domain of the bipartite response regulators"/>
    <property type="match status" value="1"/>
</dbReference>
<sequence length="1008" mass="110208">MAEEPARAEPEREFPSFTLLGPLQVRGPHGPLHVPPGRQEAILAALLLRANQVVGTDHLVDLVWGDHPPKTARTQVQICISRLRKLLGRAARPAAITTRPPGYILTTEPGNVDAALFTDLVAEARQLGRQGRREEAVDRLRTAAALWRGDCLSGLGNHRLANRTRHLDEERLTATELRIQLELDLDRHEQLAGELEMLVGEHPLREKLRGQLMTALYRSGRRAEALKTYRRGRDLLVRELGLEPGPELRELESAILAGRLSADAAAGSPTRSAGTPAPQPPAAEQAPNATTPPPGPVRVVPRQLPADIPDFVAEAGRPAALEEALTGGGNPEGGGPVVITGKPGTGKSALAVRVAHRLAEADFPDGQLYCDLRGTTGSPATPAEVLGRFLRALGIPGQMIPESPDERAEMYRTRLASRRILVVLDDAASEGQVLPLLPGSGDCGVIVTSRSRLTALPGVHRLELDVLDEDRALELLARIVGRQRVERERPAAEALIRTVGRLPLALRIVAARLAARPHWTLASMVHRLADERHRLDELTHGELTMRASLSLTYDGLGEKDRRLLRLLSMARTPTLPGWLAGALADDRRPFLPDLLDPLVDAQMLDVVGVEGSGDFRYRFHEIIHVYAREQLAAQDSEELRGAAFARMAGGWMHLAQEAHRRVYGGDFTVLHGDALRWSPPEPYVERLLTDPLAWLDGEQAALCRMVGHAADEGLHDLSWDLATTLVTLFEVRGHYDLWEQTHLRALEAVSRAGNLRGTAAVRASLGSLYMRRNQSAPARNLLESALSLFLTLEEPRGKGLCRRDLALIARREGDHATAGLLYAQAMEDFTASDDAVGRASVLTQSTHVLLHQGRGDAAQRQLDEAFRIYEALRYTGGQARTLRRSGQVLLERGEPERALIALTEALEFCRDSGDVIGVGHLLHDLGHTLTALGRTRRARELYEQSLAAREQIMDLSGSALVRLDLARLLAASGDREGSRALLAPVVEVFHERHMGREAAEAERLLGTG</sequence>
<dbReference type="Proteomes" id="UP001596035">
    <property type="component" value="Unassembled WGS sequence"/>
</dbReference>
<evidence type="ECO:0000259" key="8">
    <source>
        <dbReference type="PROSITE" id="PS51755"/>
    </source>
</evidence>
<dbReference type="Pfam" id="PF00486">
    <property type="entry name" value="Trans_reg_C"/>
    <property type="match status" value="1"/>
</dbReference>
<keyword evidence="5" id="KW-0804">Transcription</keyword>
<dbReference type="SMART" id="SM00382">
    <property type="entry name" value="AAA"/>
    <property type="match status" value="1"/>
</dbReference>
<dbReference type="InterPro" id="IPR001867">
    <property type="entry name" value="OmpR/PhoB-type_DNA-bd"/>
</dbReference>
<evidence type="ECO:0000256" key="6">
    <source>
        <dbReference type="PROSITE-ProRule" id="PRU01091"/>
    </source>
</evidence>
<dbReference type="InterPro" id="IPR016032">
    <property type="entry name" value="Sig_transdc_resp-reg_C-effctor"/>
</dbReference>
<dbReference type="PRINTS" id="PR00364">
    <property type="entry name" value="DISEASERSIST"/>
</dbReference>
<comment type="similarity">
    <text evidence="1">Belongs to the AfsR/DnrI/RedD regulatory family.</text>
</comment>
<dbReference type="SUPFAM" id="SSF48452">
    <property type="entry name" value="TPR-like"/>
    <property type="match status" value="3"/>
</dbReference>
<accession>A0ABW0DTZ8</accession>
<dbReference type="Pfam" id="PF00931">
    <property type="entry name" value="NB-ARC"/>
    <property type="match status" value="1"/>
</dbReference>
<dbReference type="InterPro" id="IPR051677">
    <property type="entry name" value="AfsR-DnrI-RedD_regulator"/>
</dbReference>
<evidence type="ECO:0000256" key="2">
    <source>
        <dbReference type="ARBA" id="ARBA00023012"/>
    </source>
</evidence>
<dbReference type="Pfam" id="PF13424">
    <property type="entry name" value="TPR_12"/>
    <property type="match status" value="1"/>
</dbReference>
<proteinExistence type="inferred from homology"/>
<dbReference type="InterPro" id="IPR005158">
    <property type="entry name" value="BTAD"/>
</dbReference>
<feature type="DNA-binding region" description="OmpR/PhoB-type" evidence="6">
    <location>
        <begin position="7"/>
        <end position="107"/>
    </location>
</feature>
<dbReference type="PANTHER" id="PTHR35807">
    <property type="entry name" value="TRANSCRIPTIONAL REGULATOR REDD-RELATED"/>
    <property type="match status" value="1"/>
</dbReference>
<dbReference type="Gene3D" id="3.40.50.300">
    <property type="entry name" value="P-loop containing nucleotide triphosphate hydrolases"/>
    <property type="match status" value="1"/>
</dbReference>
<organism evidence="9 10">
    <name type="scientific">Streptomyces atrovirens</name>
    <dbReference type="NCBI Taxonomy" id="285556"/>
    <lineage>
        <taxon>Bacteria</taxon>
        <taxon>Bacillati</taxon>
        <taxon>Actinomycetota</taxon>
        <taxon>Actinomycetes</taxon>
        <taxon>Kitasatosporales</taxon>
        <taxon>Streptomycetaceae</taxon>
        <taxon>Streptomyces</taxon>
    </lineage>
</organism>
<dbReference type="SUPFAM" id="SSF52540">
    <property type="entry name" value="P-loop containing nucleoside triphosphate hydrolases"/>
    <property type="match status" value="1"/>
</dbReference>
<evidence type="ECO:0000256" key="3">
    <source>
        <dbReference type="ARBA" id="ARBA00023015"/>
    </source>
</evidence>
<dbReference type="RefSeq" id="WP_344566069.1">
    <property type="nucleotide sequence ID" value="NZ_BAAATG010000045.1"/>
</dbReference>
<dbReference type="SMART" id="SM00862">
    <property type="entry name" value="Trans_reg_C"/>
    <property type="match status" value="1"/>
</dbReference>
<dbReference type="InterPro" id="IPR011990">
    <property type="entry name" value="TPR-like_helical_dom_sf"/>
</dbReference>
<dbReference type="InterPro" id="IPR003593">
    <property type="entry name" value="AAA+_ATPase"/>
</dbReference>
<dbReference type="InterPro" id="IPR019734">
    <property type="entry name" value="TPR_rpt"/>
</dbReference>
<name>A0ABW0DTZ8_9ACTN</name>
<evidence type="ECO:0000313" key="9">
    <source>
        <dbReference type="EMBL" id="MFC5240887.1"/>
    </source>
</evidence>
<evidence type="ECO:0000256" key="4">
    <source>
        <dbReference type="ARBA" id="ARBA00023125"/>
    </source>
</evidence>
<dbReference type="Gene3D" id="1.10.10.10">
    <property type="entry name" value="Winged helix-like DNA-binding domain superfamily/Winged helix DNA-binding domain"/>
    <property type="match status" value="1"/>
</dbReference>